<organism evidence="2 3">
    <name type="scientific">Methanimicrococcus hacksteinii</name>
    <dbReference type="NCBI Taxonomy" id="3028293"/>
    <lineage>
        <taxon>Archaea</taxon>
        <taxon>Methanobacteriati</taxon>
        <taxon>Methanobacteriota</taxon>
        <taxon>Stenosarchaea group</taxon>
        <taxon>Methanomicrobia</taxon>
        <taxon>Methanosarcinales</taxon>
        <taxon>Methanosarcinaceae</taxon>
        <taxon>Methanimicrococcus</taxon>
    </lineage>
</organism>
<keyword evidence="1" id="KW-1133">Transmembrane helix</keyword>
<dbReference type="EMBL" id="JAWDKC010000013">
    <property type="protein sequence ID" value="MDV0445159.1"/>
    <property type="molecule type" value="Genomic_DNA"/>
</dbReference>
<comment type="caution">
    <text evidence="2">The sequence shown here is derived from an EMBL/GenBank/DDBJ whole genome shotgun (WGS) entry which is preliminary data.</text>
</comment>
<keyword evidence="1" id="KW-0812">Transmembrane</keyword>
<evidence type="ECO:0000256" key="1">
    <source>
        <dbReference type="SAM" id="Phobius"/>
    </source>
</evidence>
<sequence>MEFSKNKYKMLAVIVICIAFIASVSVYYSFYSVSENNPAQIEKAAFNYLDGSPFFDVGKEDMYYVGSVRAGDKLFAVVKDDEFYRGFVTFERGLNLRWMPVHSSYGDVYLLSFYAPTEENYTIIFGTNIDQRIASYEYAADRIIAEGDEKGEVLYKNTIAGPDFIDVFERVEINNPENILLHPRQHSFDSEGNDITGEFENENIDIPRGMGPASTNTSGTGIVLVISAIILLFGVGIAIYIWKYED</sequence>
<protein>
    <recommendedName>
        <fullName evidence="4">S-layer family duplication domain-containing protein</fullName>
    </recommendedName>
</protein>
<feature type="transmembrane region" description="Helical" evidence="1">
    <location>
        <begin position="222"/>
        <end position="242"/>
    </location>
</feature>
<gene>
    <name evidence="2" type="ORF">MmiAt1_07160</name>
</gene>
<dbReference type="RefSeq" id="WP_318785586.1">
    <property type="nucleotide sequence ID" value="NZ_JAWDKC010000013.1"/>
</dbReference>
<proteinExistence type="predicted"/>
<keyword evidence="1" id="KW-0472">Membrane</keyword>
<reference evidence="2 3" key="1">
    <citation type="submission" date="2023-06" db="EMBL/GenBank/DDBJ databases">
        <title>Genome sequence of Methanimicrococcus sp. At1.</title>
        <authorList>
            <person name="Protasov E."/>
            <person name="Platt K."/>
            <person name="Poehlein A."/>
            <person name="Daniel R."/>
            <person name="Brune A."/>
        </authorList>
    </citation>
    <scope>NUCLEOTIDE SEQUENCE [LARGE SCALE GENOMIC DNA]</scope>
    <source>
        <strain evidence="2 3">At1</strain>
    </source>
</reference>
<accession>A0ABU3VP15</accession>
<evidence type="ECO:0000313" key="2">
    <source>
        <dbReference type="EMBL" id="MDV0445159.1"/>
    </source>
</evidence>
<evidence type="ECO:0008006" key="4">
    <source>
        <dbReference type="Google" id="ProtNLM"/>
    </source>
</evidence>
<dbReference type="Proteomes" id="UP001272052">
    <property type="component" value="Unassembled WGS sequence"/>
</dbReference>
<keyword evidence="3" id="KW-1185">Reference proteome</keyword>
<name>A0ABU3VP15_9EURY</name>
<evidence type="ECO:0000313" key="3">
    <source>
        <dbReference type="Proteomes" id="UP001272052"/>
    </source>
</evidence>
<feature type="transmembrane region" description="Helical" evidence="1">
    <location>
        <begin position="12"/>
        <end position="31"/>
    </location>
</feature>